<accession>A0A8H9MYT0</accession>
<dbReference type="AlphaFoldDB" id="A0A8H9MYT0"/>
<organism evidence="1">
    <name type="scientific">Vibrio vulnificus</name>
    <dbReference type="NCBI Taxonomy" id="672"/>
    <lineage>
        <taxon>Bacteria</taxon>
        <taxon>Pseudomonadati</taxon>
        <taxon>Pseudomonadota</taxon>
        <taxon>Gammaproteobacteria</taxon>
        <taxon>Vibrionales</taxon>
        <taxon>Vibrionaceae</taxon>
        <taxon>Vibrio</taxon>
    </lineage>
</organism>
<name>A0A8H9MYT0_VIBVL</name>
<sequence length="108" mass="12379">MSRVSLQKVFSEQIPQAFSELPSFFSGGGVVINPELSGWGQDGDWITDLANDYLDDFKTLRGLQESDVKFKYSYVNDYVMICVDGDFYGLLDDEMEEILIFRKEAKKQ</sequence>
<dbReference type="Proteomes" id="UP000863257">
    <property type="component" value="Unassembled WGS sequence"/>
</dbReference>
<gene>
    <name evidence="1" type="ORF">I7730_01560</name>
</gene>
<reference evidence="1" key="2">
    <citation type="submission" date="2019-01" db="EMBL/GenBank/DDBJ databases">
        <authorList>
            <consortium name="NCBI Pathogen Detection Project"/>
        </authorList>
    </citation>
    <scope>NUCLEOTIDE SEQUENCE</scope>
    <source>
        <strain evidence="1">BCW_3452</strain>
    </source>
</reference>
<protein>
    <submittedName>
        <fullName evidence="1">Uncharacterized protein</fullName>
    </submittedName>
</protein>
<proteinExistence type="predicted"/>
<dbReference type="EMBL" id="DACRBY010000001">
    <property type="protein sequence ID" value="HAS8538484.1"/>
    <property type="molecule type" value="Genomic_DNA"/>
</dbReference>
<comment type="caution">
    <text evidence="1">The sequence shown here is derived from an EMBL/GenBank/DDBJ whole genome shotgun (WGS) entry which is preliminary data.</text>
</comment>
<evidence type="ECO:0000313" key="1">
    <source>
        <dbReference type="EMBL" id="HAS8538484.1"/>
    </source>
</evidence>
<reference evidence="1" key="1">
    <citation type="journal article" date="2018" name="Genome Biol.">
        <title>SKESA: strategic k-mer extension for scrupulous assemblies.</title>
        <authorList>
            <person name="Souvorov A."/>
            <person name="Agarwala R."/>
            <person name="Lipman D.J."/>
        </authorList>
    </citation>
    <scope>NUCLEOTIDE SEQUENCE</scope>
    <source>
        <strain evidence="1">BCW_3452</strain>
    </source>
</reference>